<keyword evidence="5" id="KW-1185">Reference proteome</keyword>
<dbReference type="PANTHER" id="PTHR30629:SF2">
    <property type="entry name" value="PROPHAGE INTEGRASE INTS-RELATED"/>
    <property type="match status" value="1"/>
</dbReference>
<protein>
    <submittedName>
        <fullName evidence="4">DUF4102 domain-containing protein</fullName>
    </submittedName>
</protein>
<feature type="domain" description="Integrase DNA-binding" evidence="3">
    <location>
        <begin position="3"/>
        <end position="86"/>
    </location>
</feature>
<evidence type="ECO:0000259" key="3">
    <source>
        <dbReference type="Pfam" id="PF13356"/>
    </source>
</evidence>
<name>A0A4V2JH29_9SPHI</name>
<dbReference type="Pfam" id="PF13356">
    <property type="entry name" value="Arm-DNA-bind_3"/>
    <property type="match status" value="1"/>
</dbReference>
<dbReference type="PANTHER" id="PTHR30629">
    <property type="entry name" value="PROPHAGE INTEGRASE"/>
    <property type="match status" value="1"/>
</dbReference>
<reference evidence="4 5" key="1">
    <citation type="submission" date="2019-02" db="EMBL/GenBank/DDBJ databases">
        <title>Pedobacter kyonggii whole genome sequence analysis.</title>
        <authorList>
            <person name="Dahal R.H."/>
        </authorList>
    </citation>
    <scope>NUCLEOTIDE SEQUENCE [LARGE SCALE GENOMIC DNA]</scope>
    <source>
        <strain evidence="4 5">K-4-11-1</strain>
    </source>
</reference>
<dbReference type="InterPro" id="IPR038488">
    <property type="entry name" value="Integrase_DNA-bd_sf"/>
</dbReference>
<evidence type="ECO:0000256" key="1">
    <source>
        <dbReference type="ARBA" id="ARBA00008857"/>
    </source>
</evidence>
<dbReference type="GO" id="GO:0015074">
    <property type="term" value="P:DNA integration"/>
    <property type="evidence" value="ECO:0007669"/>
    <property type="project" value="UniProtKB-KW"/>
</dbReference>
<accession>A0A4V2JH29</accession>
<dbReference type="InterPro" id="IPR025166">
    <property type="entry name" value="Integrase_DNA_bind_dom"/>
</dbReference>
<dbReference type="OrthoDB" id="9795573at2"/>
<comment type="similarity">
    <text evidence="1">Belongs to the 'phage' integrase family.</text>
</comment>
<evidence type="ECO:0000313" key="4">
    <source>
        <dbReference type="EMBL" id="TBO43479.1"/>
    </source>
</evidence>
<evidence type="ECO:0000256" key="2">
    <source>
        <dbReference type="ARBA" id="ARBA00022908"/>
    </source>
</evidence>
<dbReference type="AlphaFoldDB" id="A0A4V2JH29"/>
<dbReference type="EMBL" id="SIXF01000004">
    <property type="protein sequence ID" value="TBO43479.1"/>
    <property type="molecule type" value="Genomic_DNA"/>
</dbReference>
<dbReference type="Proteomes" id="UP000291819">
    <property type="component" value="Unassembled WGS sequence"/>
</dbReference>
<dbReference type="InterPro" id="IPR050808">
    <property type="entry name" value="Phage_Integrase"/>
</dbReference>
<evidence type="ECO:0000313" key="5">
    <source>
        <dbReference type="Proteomes" id="UP000291819"/>
    </source>
</evidence>
<sequence>MPLTDLQCLNAKPHTNKYKRTDDQGLFLVIMPNGKRYWRYKYRIHGIERGISFGQYPIITLAEAREKRFETQKLIAKGIDTLLVRAEEKQLAKYNAEIISVRRVPKGSTD</sequence>
<comment type="caution">
    <text evidence="4">The sequence shown here is derived from an EMBL/GenBank/DDBJ whole genome shotgun (WGS) entry which is preliminary data.</text>
</comment>
<dbReference type="RefSeq" id="WP_131029066.1">
    <property type="nucleotide sequence ID" value="NZ_SIXF01000004.1"/>
</dbReference>
<keyword evidence="2" id="KW-0229">DNA integration</keyword>
<proteinExistence type="inferred from homology"/>
<organism evidence="4 5">
    <name type="scientific">Pedobacter kyonggii</name>
    <dbReference type="NCBI Taxonomy" id="1926871"/>
    <lineage>
        <taxon>Bacteria</taxon>
        <taxon>Pseudomonadati</taxon>
        <taxon>Bacteroidota</taxon>
        <taxon>Sphingobacteriia</taxon>
        <taxon>Sphingobacteriales</taxon>
        <taxon>Sphingobacteriaceae</taxon>
        <taxon>Pedobacter</taxon>
    </lineage>
</organism>
<gene>
    <name evidence="4" type="ORF">EYS08_05830</name>
</gene>
<dbReference type="Gene3D" id="3.30.160.390">
    <property type="entry name" value="Integrase, DNA-binding domain"/>
    <property type="match status" value="1"/>
</dbReference>